<protein>
    <submittedName>
        <fullName evidence="2">Uncharacterized protein</fullName>
    </submittedName>
</protein>
<keyword evidence="1" id="KW-0732">Signal</keyword>
<organism evidence="2">
    <name type="scientific">Deinococcus sp. VB142</name>
    <dbReference type="NCBI Taxonomy" id="3112952"/>
    <lineage>
        <taxon>Bacteria</taxon>
        <taxon>Thermotogati</taxon>
        <taxon>Deinococcota</taxon>
        <taxon>Deinococci</taxon>
        <taxon>Deinococcales</taxon>
        <taxon>Deinococcaceae</taxon>
        <taxon>Deinococcus</taxon>
    </lineage>
</organism>
<accession>A0AAU6Q282</accession>
<dbReference type="AlphaFoldDB" id="A0AAU6Q282"/>
<proteinExistence type="predicted"/>
<evidence type="ECO:0000313" key="2">
    <source>
        <dbReference type="EMBL" id="WYF44370.1"/>
    </source>
</evidence>
<feature type="chain" id="PRO_5043761331" evidence="1">
    <location>
        <begin position="18"/>
        <end position="144"/>
    </location>
</feature>
<feature type="signal peptide" evidence="1">
    <location>
        <begin position="1"/>
        <end position="17"/>
    </location>
</feature>
<reference evidence="2" key="1">
    <citation type="submission" date="2024-03" db="EMBL/GenBank/DDBJ databases">
        <title>Deinococcus weizhi sp. nov., isolated from human skin.</title>
        <authorList>
            <person name="Wei Z."/>
            <person name="Tian F."/>
            <person name="Yang C."/>
            <person name="Xin L.T."/>
            <person name="Wen Z.J."/>
            <person name="Lan K.C."/>
            <person name="Yu L."/>
            <person name="Zhe W."/>
            <person name="Dan F.D."/>
            <person name="Jun W."/>
            <person name="Rui Z."/>
            <person name="Yong X.J."/>
            <person name="Ting Y."/>
            <person name="Wei X."/>
            <person name="Xu Z.G."/>
            <person name="Xin Z."/>
            <person name="Dong F.G."/>
            <person name="Ni X.M."/>
            <person name="Zheng M.G."/>
            <person name="Chun Y."/>
            <person name="Qian W.X."/>
        </authorList>
    </citation>
    <scope>NUCLEOTIDE SEQUENCE</scope>
    <source>
        <strain evidence="2">VB142</strain>
    </source>
</reference>
<evidence type="ECO:0000256" key="1">
    <source>
        <dbReference type="SAM" id="SignalP"/>
    </source>
</evidence>
<dbReference type="EMBL" id="CP149782">
    <property type="protein sequence ID" value="WYF44370.1"/>
    <property type="molecule type" value="Genomic_DNA"/>
</dbReference>
<gene>
    <name evidence="2" type="ORF">WDJ50_13405</name>
</gene>
<name>A0AAU6Q282_9DEIO</name>
<dbReference type="RefSeq" id="WP_339095584.1">
    <property type="nucleotide sequence ID" value="NZ_CP149782.1"/>
</dbReference>
<sequence length="144" mass="15830">MKIFALVPLLLLSSALAGGAGPKRQPQFLEVWEGTYTCAQGVTGARLNIQEFSGDRFKLLGEMYPVASNPGVPRGRAELWGTMQGDLSNGTLNLTGGRWLVQPQDYVLPKLSARYELSEGYRRIKLTIDPPMQGCTGGEFRRVK</sequence>